<keyword evidence="5" id="KW-0233">DNA recombination</keyword>
<proteinExistence type="inferred from homology"/>
<dbReference type="AlphaFoldDB" id="A0A4V2G1F4"/>
<keyword evidence="7" id="KW-1185">Reference proteome</keyword>
<evidence type="ECO:0000256" key="4">
    <source>
        <dbReference type="ARBA" id="ARBA00023125"/>
    </source>
</evidence>
<dbReference type="GO" id="GO:0003677">
    <property type="term" value="F:DNA binding"/>
    <property type="evidence" value="ECO:0007669"/>
    <property type="project" value="UniProtKB-KW"/>
</dbReference>
<evidence type="ECO:0000256" key="3">
    <source>
        <dbReference type="ARBA" id="ARBA00022578"/>
    </source>
</evidence>
<dbReference type="InterPro" id="IPR001207">
    <property type="entry name" value="Transposase_mutator"/>
</dbReference>
<sequence>MQRCVVHFYRNVWTAVPTGKVKEVASMLKAIHSQEDAEAAQQKARLDIEKLR</sequence>
<evidence type="ECO:0000256" key="2">
    <source>
        <dbReference type="ARBA" id="ARBA00010961"/>
    </source>
</evidence>
<dbReference type="EMBL" id="SHKW01000008">
    <property type="protein sequence ID" value="RZU29026.1"/>
    <property type="molecule type" value="Genomic_DNA"/>
</dbReference>
<dbReference type="Pfam" id="PF00872">
    <property type="entry name" value="Transposase_mut"/>
    <property type="match status" value="1"/>
</dbReference>
<name>A0A4V2G1F4_9BACT</name>
<evidence type="ECO:0000313" key="7">
    <source>
        <dbReference type="Proteomes" id="UP000292958"/>
    </source>
</evidence>
<comment type="similarity">
    <text evidence="2">Belongs to the transposase mutator family.</text>
</comment>
<gene>
    <name evidence="6" type="ORF">BDD14_6619</name>
</gene>
<evidence type="ECO:0000313" key="6">
    <source>
        <dbReference type="EMBL" id="RZU29026.1"/>
    </source>
</evidence>
<keyword evidence="3" id="KW-0815">Transposition</keyword>
<dbReference type="Proteomes" id="UP000292958">
    <property type="component" value="Unassembled WGS sequence"/>
</dbReference>
<keyword evidence="4" id="KW-0238">DNA-binding</keyword>
<evidence type="ECO:0000256" key="5">
    <source>
        <dbReference type="ARBA" id="ARBA00023172"/>
    </source>
</evidence>
<organism evidence="6 7">
    <name type="scientific">Edaphobacter modestus</name>
    <dbReference type="NCBI Taxonomy" id="388466"/>
    <lineage>
        <taxon>Bacteria</taxon>
        <taxon>Pseudomonadati</taxon>
        <taxon>Acidobacteriota</taxon>
        <taxon>Terriglobia</taxon>
        <taxon>Terriglobales</taxon>
        <taxon>Acidobacteriaceae</taxon>
        <taxon>Edaphobacter</taxon>
    </lineage>
</organism>
<accession>A0A4V2G1F4</accession>
<comment type="function">
    <text evidence="1">Required for the transposition of the insertion element.</text>
</comment>
<dbReference type="GO" id="GO:0004803">
    <property type="term" value="F:transposase activity"/>
    <property type="evidence" value="ECO:0007669"/>
    <property type="project" value="InterPro"/>
</dbReference>
<comment type="caution">
    <text evidence="6">The sequence shown here is derived from an EMBL/GenBank/DDBJ whole genome shotgun (WGS) entry which is preliminary data.</text>
</comment>
<dbReference type="GO" id="GO:0006313">
    <property type="term" value="P:DNA transposition"/>
    <property type="evidence" value="ECO:0007669"/>
    <property type="project" value="InterPro"/>
</dbReference>
<reference evidence="6 7" key="1">
    <citation type="submission" date="2019-02" db="EMBL/GenBank/DDBJ databases">
        <title>Genomic Encyclopedia of Archaeal and Bacterial Type Strains, Phase II (KMG-II): from individual species to whole genera.</title>
        <authorList>
            <person name="Goeker M."/>
        </authorList>
    </citation>
    <scope>NUCLEOTIDE SEQUENCE [LARGE SCALE GENOMIC DNA]</scope>
    <source>
        <strain evidence="6 7">DSM 18101</strain>
    </source>
</reference>
<evidence type="ECO:0000256" key="1">
    <source>
        <dbReference type="ARBA" id="ARBA00002190"/>
    </source>
</evidence>
<protein>
    <submittedName>
        <fullName evidence="6">Mutator family transposase</fullName>
    </submittedName>
</protein>